<feature type="transmembrane region" description="Helical" evidence="11">
    <location>
        <begin position="447"/>
        <end position="469"/>
    </location>
</feature>
<keyword evidence="6 11" id="KW-1133">Transmembrane helix</keyword>
<evidence type="ECO:0000256" key="2">
    <source>
        <dbReference type="ARBA" id="ARBA00010993"/>
    </source>
</evidence>
<dbReference type="GO" id="GO:0005452">
    <property type="term" value="F:solute:inorganic anion antiporter activity"/>
    <property type="evidence" value="ECO:0007669"/>
    <property type="project" value="InterPro"/>
</dbReference>
<keyword evidence="9" id="KW-0175">Coiled coil</keyword>
<evidence type="ECO:0000256" key="6">
    <source>
        <dbReference type="ARBA" id="ARBA00022989"/>
    </source>
</evidence>
<dbReference type="Pfam" id="PF00955">
    <property type="entry name" value="HCO3_cotransp"/>
    <property type="match status" value="2"/>
</dbReference>
<feature type="transmembrane region" description="Helical" evidence="11">
    <location>
        <begin position="534"/>
        <end position="553"/>
    </location>
</feature>
<feature type="transmembrane region" description="Helical" evidence="11">
    <location>
        <begin position="589"/>
        <end position="615"/>
    </location>
</feature>
<dbReference type="GO" id="GO:0008509">
    <property type="term" value="F:monoatomic anion transmembrane transporter activity"/>
    <property type="evidence" value="ECO:0007669"/>
    <property type="project" value="InterPro"/>
</dbReference>
<dbReference type="OMA" id="LMISCIE"/>
<name>A0A915JMD6_ROMCU</name>
<dbReference type="InterPro" id="IPR016152">
    <property type="entry name" value="PTrfase/Anion_transptr"/>
</dbReference>
<keyword evidence="14" id="KW-1185">Reference proteome</keyword>
<dbReference type="Gene3D" id="3.40.930.10">
    <property type="entry name" value="Mannitol-specific EII, Chain A"/>
    <property type="match status" value="1"/>
</dbReference>
<feature type="compositionally biased region" description="Polar residues" evidence="10">
    <location>
        <begin position="1"/>
        <end position="12"/>
    </location>
</feature>
<feature type="transmembrane region" description="Helical" evidence="11">
    <location>
        <begin position="837"/>
        <end position="867"/>
    </location>
</feature>
<dbReference type="InterPro" id="IPR003020">
    <property type="entry name" value="HCO3_transpt_euk"/>
</dbReference>
<keyword evidence="3" id="KW-0813">Transport</keyword>
<keyword evidence="4" id="KW-1003">Cell membrane</keyword>
<evidence type="ECO:0000256" key="10">
    <source>
        <dbReference type="SAM" id="MobiDB-lite"/>
    </source>
</evidence>
<evidence type="ECO:0000256" key="8">
    <source>
        <dbReference type="ARBA" id="ARBA00023136"/>
    </source>
</evidence>
<evidence type="ECO:0000259" key="12">
    <source>
        <dbReference type="Pfam" id="PF00955"/>
    </source>
</evidence>
<keyword evidence="5 11" id="KW-0812">Transmembrane</keyword>
<dbReference type="Pfam" id="PF07565">
    <property type="entry name" value="Band_3_cyto"/>
    <property type="match status" value="1"/>
</dbReference>
<dbReference type="GO" id="GO:0005886">
    <property type="term" value="C:plasma membrane"/>
    <property type="evidence" value="ECO:0007669"/>
    <property type="project" value="UniProtKB-SubCell"/>
</dbReference>
<dbReference type="PANTHER" id="PTHR11453">
    <property type="entry name" value="ANION EXCHANGE PROTEIN"/>
    <property type="match status" value="1"/>
</dbReference>
<evidence type="ECO:0000256" key="7">
    <source>
        <dbReference type="ARBA" id="ARBA00023065"/>
    </source>
</evidence>
<feature type="domain" description="Bicarbonate transporter-like transmembrane" evidence="12">
    <location>
        <begin position="409"/>
        <end position="471"/>
    </location>
</feature>
<feature type="region of interest" description="Disordered" evidence="10">
    <location>
        <begin position="1"/>
        <end position="45"/>
    </location>
</feature>
<dbReference type="WBParaSite" id="nRc.2.0.1.t27257-RA">
    <property type="protein sequence ID" value="nRc.2.0.1.t27257-RA"/>
    <property type="gene ID" value="nRc.2.0.1.g27257"/>
</dbReference>
<dbReference type="InterPro" id="IPR011531">
    <property type="entry name" value="HCO3_transpt-like_TM_dom"/>
</dbReference>
<dbReference type="AlphaFoldDB" id="A0A915JMD6"/>
<dbReference type="GO" id="GO:0051453">
    <property type="term" value="P:regulation of intracellular pH"/>
    <property type="evidence" value="ECO:0007669"/>
    <property type="project" value="TreeGrafter"/>
</dbReference>
<evidence type="ECO:0000256" key="4">
    <source>
        <dbReference type="ARBA" id="ARBA00022475"/>
    </source>
</evidence>
<dbReference type="SUPFAM" id="SSF55804">
    <property type="entry name" value="Phoshotransferase/anion transport protein"/>
    <property type="match status" value="1"/>
</dbReference>
<feature type="transmembrane region" description="Helical" evidence="11">
    <location>
        <begin position="750"/>
        <end position="774"/>
    </location>
</feature>
<evidence type="ECO:0000259" key="13">
    <source>
        <dbReference type="Pfam" id="PF07565"/>
    </source>
</evidence>
<dbReference type="Proteomes" id="UP000887565">
    <property type="component" value="Unplaced"/>
</dbReference>
<evidence type="ECO:0000313" key="15">
    <source>
        <dbReference type="WBParaSite" id="nRc.2.0.1.t27257-RA"/>
    </source>
</evidence>
<feature type="transmembrane region" description="Helical" evidence="11">
    <location>
        <begin position="621"/>
        <end position="639"/>
    </location>
</feature>
<feature type="domain" description="Band 3 cytoplasmic" evidence="13">
    <location>
        <begin position="98"/>
        <end position="369"/>
    </location>
</feature>
<evidence type="ECO:0000256" key="1">
    <source>
        <dbReference type="ARBA" id="ARBA00004651"/>
    </source>
</evidence>
<evidence type="ECO:0000256" key="5">
    <source>
        <dbReference type="ARBA" id="ARBA00022692"/>
    </source>
</evidence>
<dbReference type="Gene3D" id="1.10.287.570">
    <property type="entry name" value="Helical hairpin bin"/>
    <property type="match status" value="1"/>
</dbReference>
<evidence type="ECO:0000256" key="3">
    <source>
        <dbReference type="ARBA" id="ARBA00022448"/>
    </source>
</evidence>
<evidence type="ECO:0000256" key="9">
    <source>
        <dbReference type="SAM" id="Coils"/>
    </source>
</evidence>
<feature type="domain" description="Bicarbonate transporter-like transmembrane" evidence="12">
    <location>
        <begin position="534"/>
        <end position="894"/>
    </location>
</feature>
<feature type="transmembrane region" description="Helical" evidence="11">
    <location>
        <begin position="712"/>
        <end position="730"/>
    </location>
</feature>
<proteinExistence type="inferred from homology"/>
<accession>A0A915JMD6</accession>
<feature type="compositionally biased region" description="Basic and acidic residues" evidence="10">
    <location>
        <begin position="27"/>
        <end position="40"/>
    </location>
</feature>
<evidence type="ECO:0000256" key="11">
    <source>
        <dbReference type="SAM" id="Phobius"/>
    </source>
</evidence>
<dbReference type="PANTHER" id="PTHR11453:SF36">
    <property type="entry name" value="ANION EXCHANGE PROTEIN"/>
    <property type="match status" value="1"/>
</dbReference>
<comment type="similarity">
    <text evidence="2">Belongs to the anion exchanger (TC 2.A.31) family.</text>
</comment>
<keyword evidence="8 11" id="KW-0472">Membrane</keyword>
<dbReference type="PRINTS" id="PR01231">
    <property type="entry name" value="HCO3TRNSPORT"/>
</dbReference>
<comment type="subcellular location">
    <subcellularLocation>
        <location evidence="1">Cell membrane</location>
        <topology evidence="1">Multi-pass membrane protein</topology>
    </subcellularLocation>
</comment>
<dbReference type="InterPro" id="IPR013769">
    <property type="entry name" value="Band3_cytoplasmic_dom"/>
</dbReference>
<reference evidence="15" key="1">
    <citation type="submission" date="2022-11" db="UniProtKB">
        <authorList>
            <consortium name="WormBaseParasite"/>
        </authorList>
    </citation>
    <scope>IDENTIFICATION</scope>
</reference>
<keyword evidence="7" id="KW-0406">Ion transport</keyword>
<organism evidence="14 15">
    <name type="scientific">Romanomermis culicivorax</name>
    <name type="common">Nematode worm</name>
    <dbReference type="NCBI Taxonomy" id="13658"/>
    <lineage>
        <taxon>Eukaryota</taxon>
        <taxon>Metazoa</taxon>
        <taxon>Ecdysozoa</taxon>
        <taxon>Nematoda</taxon>
        <taxon>Enoplea</taxon>
        <taxon>Dorylaimia</taxon>
        <taxon>Mermithida</taxon>
        <taxon>Mermithoidea</taxon>
        <taxon>Mermithidae</taxon>
        <taxon>Romanomermis</taxon>
    </lineage>
</organism>
<feature type="transmembrane region" description="Helical" evidence="11">
    <location>
        <begin position="795"/>
        <end position="817"/>
    </location>
</feature>
<feature type="coiled-coil region" evidence="9">
    <location>
        <begin position="159"/>
        <end position="186"/>
    </location>
</feature>
<protein>
    <submittedName>
        <fullName evidence="15">Anion exchange protein</fullName>
    </submittedName>
</protein>
<evidence type="ECO:0000313" key="14">
    <source>
        <dbReference type="Proteomes" id="UP000887565"/>
    </source>
</evidence>
<dbReference type="GO" id="GO:0008510">
    <property type="term" value="F:sodium:bicarbonate symporter activity"/>
    <property type="evidence" value="ECO:0007669"/>
    <property type="project" value="TreeGrafter"/>
</dbReference>
<sequence length="957" mass="108775">MKSSSQQNQHLTDNGKPLLLSVPLQYERNEKGGNRSPDHQKRTRSIPLSGYPFSDILLEPLYANQQINLGDFPKSPVEQIRKRARRQSATTDGEVAPVFCELLELKTTDNTEDRWQETARWIKFEETVEAVGGRWGKPRIPLLSVPALFQLKNVLKRGITILDMQANNFEELIDQLSREFESKRAVDPDELTPVKNVLRCPKDHLIKTPLKQNLHFFLSKASAPQPTPAVEKQSTANNEIVESEDGELEAIHKEQIKKYLEHAEVATLLIGKVDCVKKPVSAFIRLRYPRILHNLAEVPRPCRFLFLLLVPINHPTSDQVSMIGRVLGAMLTDQVFAQVAYYAQDVIELCYGIDSFLKDVICIPPGKWRTDLTLEPNDKVNDDERAEVHTPIVPSKVSIDLEGLQYTGRLFGGLIDDIKRRMPYYASDFKDAFTSWRAFSQVSAATVFLFFANLTNVIAFGGLMSTLLYNQMFQILETYQQKLFMDKNVRLFRQSISTPFKLMSRNIHLHDKSRLPDANFVNKWYEAFSTDPKGVIECVVSSIISGILFGLFSGQPLCIMSTTGPVLMFECLFYEFCLENEWNFLVARFWLLMWSAVILLIFVALDASFLVAYITRFTEETFATLISLVFIVESIEAIMEINKRYPMVRNPMAVLESPCYCKIDKNTTYTAVFNESFGNATEILFSQNFTVDDCKTWNGTREGLQCNFRPDVFSVSVLIFLCSFLLAMWLKSFKNSRFLTNKARELISDFSLLLSIMITTVIAYLIGLPGVPMLKVPTSFTPSINRYWIINPMKVGTWWLPIGCIPPALLYVLLVIMDQQITTVILNRKENKLRKGFGYHLDLLIVVVLLVISAILGLPCFLSATILSITHMHSLRLESENIAPGEKPLFLGVRMGFNRKVANTSIRLGSQGKKRKKLDLLNFLEPSLLMISCIEIAPARNLGQFGIDIRDDSCDDT</sequence>